<dbReference type="GO" id="GO:0008237">
    <property type="term" value="F:metallopeptidase activity"/>
    <property type="evidence" value="ECO:0007669"/>
    <property type="project" value="UniProtKB-KW"/>
</dbReference>
<dbReference type="Proteomes" id="UP000253410">
    <property type="component" value="Unassembled WGS sequence"/>
</dbReference>
<evidence type="ECO:0000256" key="7">
    <source>
        <dbReference type="ARBA" id="ARBA00023049"/>
    </source>
</evidence>
<dbReference type="InterPro" id="IPR045474">
    <property type="entry name" value="GEVED"/>
</dbReference>
<dbReference type="Gene3D" id="3.40.390.10">
    <property type="entry name" value="Collagenase (Catalytic Domain)"/>
    <property type="match status" value="1"/>
</dbReference>
<evidence type="ECO:0000256" key="6">
    <source>
        <dbReference type="ARBA" id="ARBA00022833"/>
    </source>
</evidence>
<organism evidence="12 13">
    <name type="scientific">Chitinophaga flava</name>
    <dbReference type="NCBI Taxonomy" id="2259036"/>
    <lineage>
        <taxon>Bacteria</taxon>
        <taxon>Pseudomonadati</taxon>
        <taxon>Bacteroidota</taxon>
        <taxon>Chitinophagia</taxon>
        <taxon>Chitinophagales</taxon>
        <taxon>Chitinophagaceae</taxon>
        <taxon>Chitinophaga</taxon>
    </lineage>
</organism>
<feature type="domain" description="GEVED" evidence="11">
    <location>
        <begin position="956"/>
        <end position="1028"/>
    </location>
</feature>
<protein>
    <submittedName>
        <fullName evidence="12">Uncharacterized protein</fullName>
    </submittedName>
</protein>
<feature type="signal peptide" evidence="9">
    <location>
        <begin position="1"/>
        <end position="23"/>
    </location>
</feature>
<keyword evidence="2" id="KW-0645">Protease</keyword>
<dbReference type="Pfam" id="PF05572">
    <property type="entry name" value="Peptidase_M43"/>
    <property type="match status" value="1"/>
</dbReference>
<evidence type="ECO:0000256" key="5">
    <source>
        <dbReference type="ARBA" id="ARBA00022801"/>
    </source>
</evidence>
<dbReference type="SUPFAM" id="SSF55486">
    <property type="entry name" value="Metalloproteases ('zincins'), catalytic domain"/>
    <property type="match status" value="1"/>
</dbReference>
<feature type="domain" description="Peptidase M43 pregnancy-associated plasma-A" evidence="10">
    <location>
        <begin position="179"/>
        <end position="324"/>
    </location>
</feature>
<evidence type="ECO:0000256" key="8">
    <source>
        <dbReference type="ARBA" id="ARBA00023157"/>
    </source>
</evidence>
<keyword evidence="13" id="KW-1185">Reference proteome</keyword>
<dbReference type="GO" id="GO:0006508">
    <property type="term" value="P:proteolysis"/>
    <property type="evidence" value="ECO:0007669"/>
    <property type="project" value="UniProtKB-KW"/>
</dbReference>
<evidence type="ECO:0000256" key="1">
    <source>
        <dbReference type="ARBA" id="ARBA00008721"/>
    </source>
</evidence>
<dbReference type="RefSeq" id="WP_113618125.1">
    <property type="nucleotide sequence ID" value="NZ_QFFJ01000002.1"/>
</dbReference>
<sequence>MLHLSRKIMMLLLCLVITMGAIAQNKVLAPLPDHCSASRAMQELYKKHPASLKVAASQEANIRKFIANMKQQRVAQDAAPTQYTIPVVFHVNDAANPYKVTMDQIRSAIDILNQDYNLLNADYPSIDPRFIGLAANLHITFRLADIDPQGNPTTGVTYHYNDLDGRSPDGSGAAVKSVSYWPGEKYLNIWIVSEVEQKGVYNNSGWTYLPDDWVASNHLDGVVYNWRYLGAEGVGSSEMGQPNMKRVLTHEVGHFLNLWHTFENDCNAPGDEVDDTPPTQSNFGGCNLNANWCGVVANVENYMDYSSCTKMFTLGQRDRMLAALNSSVAQRNNLWSAANLAATLLPDSMKRIVPAFTLFYESDANNGSLPVPDTLKILGAGGFAVSSGNLVAGTHYTIQNVPAGLTASIQVLNNTTAVLSLTGQATQHTTANNTDSLKITFLDAAIQGGAASLYHSSVAFGTRFLDPYKIVYNDIPDIVINSSNPWQYLSFNAGNAVFGGWLNSNKLRFETYMKSAVCEGTSRNISPVAANTVIGDTSNFVAGGDYPDEHDIYSSSYTKWAGKTAYIGLKFTLGGKPRYGWLRITVAQDGSSYTIRDYAWNQAPGASIKAGESGNAALSWSRSLVREGVANDGSIQDTVKIIVRANTLAIRSGNFTNNVHYTVSNVPAGLNVQLTALDSITARLSFTGKATNHAAANSTAVTVNILPAAFTTPKTADSSQNQITINFRDPYGIKYVDVNDTVYTINATNPWYYFLVDNIQDAAYGLWSDSGRLRFETYRKPMVCQGTTKNISLLTPGTIISNSSNFRAGGDFPDEHNLNTTNYTVWKGQTGYAGFSFTTYGEVYYGWFRFKVNANGDAYTLMDYAYNTQPGGSIKAGQKDTVAAPADTVAHVQDYCTASTALNYNTITRVRLANLDNSSQWDGYRDFTAQSANVAAGQSYQLQINLAIEYWPDISVAAWIDWNGDKQLNDTTEKVFVRRGSGPFTQTITVPANAKTGATLMRVRMGYGSNVKPCGVDSYQGEVEDYTVKISGGTATLQKMNTETPSSLIATNPFSDRINISFQSTFEGLGTLRLYGLDGHVKKEQKVQVTKGMNRLQMENLSGLPAGIYLIDITHGLYDRMTIKVIKP</sequence>
<dbReference type="InterPro" id="IPR024079">
    <property type="entry name" value="MetalloPept_cat_dom_sf"/>
</dbReference>
<evidence type="ECO:0000256" key="9">
    <source>
        <dbReference type="SAM" id="SignalP"/>
    </source>
</evidence>
<dbReference type="EMBL" id="QFFJ01000002">
    <property type="protein sequence ID" value="RBL89381.1"/>
    <property type="molecule type" value="Genomic_DNA"/>
</dbReference>
<evidence type="ECO:0000256" key="2">
    <source>
        <dbReference type="ARBA" id="ARBA00022670"/>
    </source>
</evidence>
<accession>A0A365XTN5</accession>
<comment type="caution">
    <text evidence="12">The sequence shown here is derived from an EMBL/GenBank/DDBJ whole genome shotgun (WGS) entry which is preliminary data.</text>
</comment>
<keyword evidence="6" id="KW-0862">Zinc</keyword>
<dbReference type="InterPro" id="IPR008754">
    <property type="entry name" value="Peptidase_M43"/>
</dbReference>
<dbReference type="Pfam" id="PF20009">
    <property type="entry name" value="GEVED"/>
    <property type="match status" value="1"/>
</dbReference>
<keyword evidence="8" id="KW-1015">Disulfide bond</keyword>
<evidence type="ECO:0000313" key="12">
    <source>
        <dbReference type="EMBL" id="RBL89381.1"/>
    </source>
</evidence>
<evidence type="ECO:0000313" key="13">
    <source>
        <dbReference type="Proteomes" id="UP000253410"/>
    </source>
</evidence>
<keyword evidence="4 9" id="KW-0732">Signal</keyword>
<proteinExistence type="inferred from homology"/>
<evidence type="ECO:0000259" key="10">
    <source>
        <dbReference type="Pfam" id="PF05572"/>
    </source>
</evidence>
<dbReference type="AlphaFoldDB" id="A0A365XTN5"/>
<dbReference type="PANTHER" id="PTHR47466:SF1">
    <property type="entry name" value="METALLOPROTEASE MEP1 (AFU_ORTHOLOGUE AFUA_1G07730)-RELATED"/>
    <property type="match status" value="1"/>
</dbReference>
<dbReference type="PANTHER" id="PTHR47466">
    <property type="match status" value="1"/>
</dbReference>
<keyword evidence="7" id="KW-0482">Metalloprotease</keyword>
<keyword evidence="5" id="KW-0378">Hydrolase</keyword>
<reference evidence="12 13" key="1">
    <citation type="submission" date="2018-05" db="EMBL/GenBank/DDBJ databases">
        <title>Chitinophaga sp. K3CV102501T nov., isolated from isolated from a monsoon evergreen broad-leaved forest soil.</title>
        <authorList>
            <person name="Lv Y."/>
        </authorList>
    </citation>
    <scope>NUCLEOTIDE SEQUENCE [LARGE SCALE GENOMIC DNA]</scope>
    <source>
        <strain evidence="12 13">GDMCC 1.1325</strain>
    </source>
</reference>
<evidence type="ECO:0000256" key="4">
    <source>
        <dbReference type="ARBA" id="ARBA00022729"/>
    </source>
</evidence>
<feature type="chain" id="PRO_5016833743" evidence="9">
    <location>
        <begin position="24"/>
        <end position="1128"/>
    </location>
</feature>
<gene>
    <name evidence="12" type="ORF">DF182_22945</name>
</gene>
<keyword evidence="3" id="KW-0479">Metal-binding</keyword>
<comment type="similarity">
    <text evidence="1">Belongs to the peptidase M43B family.</text>
</comment>
<name>A0A365XTN5_9BACT</name>
<evidence type="ECO:0000259" key="11">
    <source>
        <dbReference type="Pfam" id="PF20009"/>
    </source>
</evidence>
<dbReference type="GO" id="GO:0046872">
    <property type="term" value="F:metal ion binding"/>
    <property type="evidence" value="ECO:0007669"/>
    <property type="project" value="UniProtKB-KW"/>
</dbReference>
<dbReference type="OrthoDB" id="6278496at2"/>
<evidence type="ECO:0000256" key="3">
    <source>
        <dbReference type="ARBA" id="ARBA00022723"/>
    </source>
</evidence>